<dbReference type="Pfam" id="PF03915">
    <property type="entry name" value="AIP3"/>
    <property type="match status" value="1"/>
</dbReference>
<name>A0AAD9FU74_PAPLA</name>
<feature type="compositionally biased region" description="Basic and acidic residues" evidence="2">
    <location>
        <begin position="999"/>
        <end position="1016"/>
    </location>
</feature>
<dbReference type="Proteomes" id="UP001182556">
    <property type="component" value="Unassembled WGS sequence"/>
</dbReference>
<comment type="caution">
    <text evidence="4">The sequence shown here is derived from an EMBL/GenBank/DDBJ whole genome shotgun (WGS) entry which is preliminary data.</text>
</comment>
<dbReference type="InterPro" id="IPR051825">
    <property type="entry name" value="SRCIN1"/>
</dbReference>
<evidence type="ECO:0000256" key="2">
    <source>
        <dbReference type="SAM" id="MobiDB-lite"/>
    </source>
</evidence>
<dbReference type="EMBL" id="JAODAN010000002">
    <property type="protein sequence ID" value="KAK1926260.1"/>
    <property type="molecule type" value="Genomic_DNA"/>
</dbReference>
<dbReference type="PANTHER" id="PTHR22741:SF10">
    <property type="entry name" value="COILED-COIL DOMAIN-CONTAINING PROTEIN CG32809"/>
    <property type="match status" value="1"/>
</dbReference>
<keyword evidence="1" id="KW-0175">Coiled coil</keyword>
<evidence type="ECO:0000313" key="5">
    <source>
        <dbReference type="Proteomes" id="UP001182556"/>
    </source>
</evidence>
<feature type="compositionally biased region" description="Polar residues" evidence="2">
    <location>
        <begin position="436"/>
        <end position="464"/>
    </location>
</feature>
<feature type="compositionally biased region" description="Polar residues" evidence="2">
    <location>
        <begin position="264"/>
        <end position="284"/>
    </location>
</feature>
<feature type="compositionally biased region" description="Low complexity" evidence="2">
    <location>
        <begin position="387"/>
        <end position="396"/>
    </location>
</feature>
<organism evidence="4 5">
    <name type="scientific">Papiliotrema laurentii</name>
    <name type="common">Cryptococcus laurentii</name>
    <dbReference type="NCBI Taxonomy" id="5418"/>
    <lineage>
        <taxon>Eukaryota</taxon>
        <taxon>Fungi</taxon>
        <taxon>Dikarya</taxon>
        <taxon>Basidiomycota</taxon>
        <taxon>Agaricomycotina</taxon>
        <taxon>Tremellomycetes</taxon>
        <taxon>Tremellales</taxon>
        <taxon>Rhynchogastremaceae</taxon>
        <taxon>Papiliotrema</taxon>
    </lineage>
</organism>
<feature type="compositionally biased region" description="Low complexity" evidence="2">
    <location>
        <begin position="1043"/>
        <end position="1067"/>
    </location>
</feature>
<feature type="region of interest" description="Disordered" evidence="2">
    <location>
        <begin position="683"/>
        <end position="727"/>
    </location>
</feature>
<keyword evidence="5" id="KW-1185">Reference proteome</keyword>
<dbReference type="InterPro" id="IPR005613">
    <property type="entry name" value="AIP3_C"/>
</dbReference>
<dbReference type="GO" id="GO:0005519">
    <property type="term" value="F:cytoskeletal regulatory protein binding"/>
    <property type="evidence" value="ECO:0007669"/>
    <property type="project" value="InterPro"/>
</dbReference>
<accession>A0AAD9FU74</accession>
<feature type="region of interest" description="Disordered" evidence="2">
    <location>
        <begin position="1"/>
        <end position="59"/>
    </location>
</feature>
<reference evidence="4" key="1">
    <citation type="submission" date="2023-02" db="EMBL/GenBank/DDBJ databases">
        <title>Identification and recombinant expression of a fungal hydrolase from Papiliotrema laurentii that hydrolyzes apple cutin and clears colloidal polyester polyurethane.</title>
        <authorList>
            <consortium name="DOE Joint Genome Institute"/>
            <person name="Roman V.A."/>
            <person name="Bojanowski C."/>
            <person name="Crable B.R."/>
            <person name="Wagner D.N."/>
            <person name="Hung C.S."/>
            <person name="Nadeau L.J."/>
            <person name="Schratz L."/>
            <person name="Haridas S."/>
            <person name="Pangilinan J."/>
            <person name="Lipzen A."/>
            <person name="Na H."/>
            <person name="Yan M."/>
            <person name="Ng V."/>
            <person name="Grigoriev I.V."/>
            <person name="Spatafora J.W."/>
            <person name="Barlow D."/>
            <person name="Biffinger J."/>
            <person name="Kelley-Loughnane N."/>
            <person name="Varaljay V.A."/>
            <person name="Crookes-Goodson W.J."/>
        </authorList>
    </citation>
    <scope>NUCLEOTIDE SEQUENCE</scope>
    <source>
        <strain evidence="4">5307AH</strain>
    </source>
</reference>
<dbReference type="InterPro" id="IPR022782">
    <property type="entry name" value="AIP3-like_C"/>
</dbReference>
<feature type="compositionally biased region" description="Low complexity" evidence="2">
    <location>
        <begin position="512"/>
        <end position="532"/>
    </location>
</feature>
<proteinExistence type="predicted"/>
<evidence type="ECO:0000313" key="4">
    <source>
        <dbReference type="EMBL" id="KAK1926260.1"/>
    </source>
</evidence>
<feature type="compositionally biased region" description="Polar residues" evidence="2">
    <location>
        <begin position="347"/>
        <end position="365"/>
    </location>
</feature>
<feature type="domain" description="Actin interacting protein 3 C-terminal" evidence="3">
    <location>
        <begin position="572"/>
        <end position="1013"/>
    </location>
</feature>
<dbReference type="InterPro" id="IPR056279">
    <property type="entry name" value="Aip3p_Bud6_N"/>
</dbReference>
<dbReference type="Gene3D" id="1.20.58.1540">
    <property type="entry name" value="Actin interacting protein 3, C-terminal domain"/>
    <property type="match status" value="1"/>
</dbReference>
<feature type="compositionally biased region" description="Polar residues" evidence="2">
    <location>
        <begin position="482"/>
        <end position="502"/>
    </location>
</feature>
<protein>
    <submittedName>
        <fullName evidence="4">Cytoskeletal regulatory protein binding protein</fullName>
    </submittedName>
</protein>
<dbReference type="Pfam" id="PF23153">
    <property type="entry name" value="Aip3p_Bud6_N"/>
    <property type="match status" value="1"/>
</dbReference>
<dbReference type="GO" id="GO:0030010">
    <property type="term" value="P:establishment of cell polarity"/>
    <property type="evidence" value="ECO:0007669"/>
    <property type="project" value="TreeGrafter"/>
</dbReference>
<dbReference type="GO" id="GO:0005737">
    <property type="term" value="C:cytoplasm"/>
    <property type="evidence" value="ECO:0007669"/>
    <property type="project" value="TreeGrafter"/>
</dbReference>
<feature type="compositionally biased region" description="Basic and acidic residues" evidence="2">
    <location>
        <begin position="326"/>
        <end position="336"/>
    </location>
</feature>
<feature type="compositionally biased region" description="Low complexity" evidence="2">
    <location>
        <begin position="35"/>
        <end position="51"/>
    </location>
</feature>
<dbReference type="AlphaFoldDB" id="A0AAD9FU74"/>
<feature type="compositionally biased region" description="Low complexity" evidence="2">
    <location>
        <begin position="199"/>
        <end position="232"/>
    </location>
</feature>
<feature type="region of interest" description="Disordered" evidence="2">
    <location>
        <begin position="966"/>
        <end position="1079"/>
    </location>
</feature>
<dbReference type="PANTHER" id="PTHR22741">
    <property type="entry name" value="P140CAP/SNIP-RELATED"/>
    <property type="match status" value="1"/>
</dbReference>
<feature type="compositionally biased region" description="Polar residues" evidence="2">
    <location>
        <begin position="306"/>
        <end position="315"/>
    </location>
</feature>
<feature type="compositionally biased region" description="Low complexity" evidence="2">
    <location>
        <begin position="684"/>
        <end position="697"/>
    </location>
</feature>
<dbReference type="SMART" id="SM00806">
    <property type="entry name" value="AIP3"/>
    <property type="match status" value="1"/>
</dbReference>
<evidence type="ECO:0000256" key="1">
    <source>
        <dbReference type="ARBA" id="ARBA00023054"/>
    </source>
</evidence>
<feature type="compositionally biased region" description="Basic and acidic residues" evidence="2">
    <location>
        <begin position="966"/>
        <end position="981"/>
    </location>
</feature>
<feature type="compositionally biased region" description="Polar residues" evidence="2">
    <location>
        <begin position="1021"/>
        <end position="1042"/>
    </location>
</feature>
<gene>
    <name evidence="4" type="ORF">DB88DRAFT_449957</name>
</gene>
<dbReference type="GO" id="GO:0051286">
    <property type="term" value="C:cell tip"/>
    <property type="evidence" value="ECO:0007669"/>
    <property type="project" value="TreeGrafter"/>
</dbReference>
<evidence type="ECO:0000259" key="3">
    <source>
        <dbReference type="SMART" id="SM00806"/>
    </source>
</evidence>
<sequence>MSRQPISYPMPAYPASGSSSTAHHAQALEPSLMEGSSAAPRRPSGGRPPRASGGGANTGSLDSHITRLLVHTKQMLQGVESWSLGRLDEEGVSDIYVRLGNEFETCVAAFHRAGLATGELDGIPGDLRVCLEQCLAEEPSQETLNMYLPTIRNIIFNLLNGLKQKQGAYKRLIAERQSTPPPRPPAPLAAEASIPPPTLSDASASRLSARSGGSVSPGSGSSPLPSTKLPSSIALAERARTASRPAPPDAFRPPRRVPSDTPRRSVSPQPGQNNISTSVPTSNGDAVPPQLVRHQLSDNPVPSPPNSAGRSTGFNTPPAPPPKPIPHPDRFSRDSLGKPVSRFSLDSEVTNGSPARATPTDSPQKSLVPLVEDEEVSSPVSVPPSLPTLNLPSSNLGFGDASGNSAEALSDVPIETRRTLAALGRSDALERRASKRFSSYTFNKLPGSPNNKKGSSVSNESPQRPTRRVDRIPPMPPLPESFASNNLGISTTGSVSIPSGMSNLVPPPGDLSDPSSSPQSSRTTRSDTSTSQEGSVRIVKTPDLVDNTSHSTPRPGPDSPEVSTLPTSISVFLQIGRQVKKTRLDLPVTLSALRLLFMERFDYDPGVDNFPDVYIRDHATGVQFELEDMEELREGAVLSLDIEPLDQVKQHVDQKFASIMEEMKQELKEMKTALDQSRRISTMSPSASHLAPSPSLARTTTRDLTPHGSPVANRTVPIPTVPDLPSDPIGTPRRLPATEAQARAQLDEVQSLRRDLAIMRQIHVDFLGETKEAFAKLRKENTAMRDLVKTKMGGSRAILDNSKAKLEALCADTIQAVEEVSDVIDAAREDAFKRFVHPSRSQMKKIEADLKKAHDMVASFANEVTAIDPTWRATWHFELSRVMEEQKLLPHQLKLTVDLKNDIKDAEEIFKNVSDFVDQRTTNAAKGLRSAFRPPTPDETSGVQNLLMEIRTKESDPNQRLRAIEAQQRAREKEKANKTDEFQDELAGFVQGKRLKKTGGTDEVDRQRQRKQEQTIRRMLTSESSLASPTPSASVLSPQQTGASIRSQASITSQTTQQGQGSTGRASVASVKSEEGKGE</sequence>
<feature type="region of interest" description="Disordered" evidence="2">
    <location>
        <begin position="176"/>
        <end position="564"/>
    </location>
</feature>